<protein>
    <submittedName>
        <fullName evidence="2">Uncharacterized protein</fullName>
    </submittedName>
</protein>
<feature type="region of interest" description="Disordered" evidence="1">
    <location>
        <begin position="66"/>
        <end position="126"/>
    </location>
</feature>
<proteinExistence type="predicted"/>
<evidence type="ECO:0000313" key="2">
    <source>
        <dbReference type="EMBL" id="GBP30608.1"/>
    </source>
</evidence>
<name>A0A4C1UVZ6_EUMVA</name>
<organism evidence="2 3">
    <name type="scientific">Eumeta variegata</name>
    <name type="common">Bagworm moth</name>
    <name type="synonym">Eumeta japonica</name>
    <dbReference type="NCBI Taxonomy" id="151549"/>
    <lineage>
        <taxon>Eukaryota</taxon>
        <taxon>Metazoa</taxon>
        <taxon>Ecdysozoa</taxon>
        <taxon>Arthropoda</taxon>
        <taxon>Hexapoda</taxon>
        <taxon>Insecta</taxon>
        <taxon>Pterygota</taxon>
        <taxon>Neoptera</taxon>
        <taxon>Endopterygota</taxon>
        <taxon>Lepidoptera</taxon>
        <taxon>Glossata</taxon>
        <taxon>Ditrysia</taxon>
        <taxon>Tineoidea</taxon>
        <taxon>Psychidae</taxon>
        <taxon>Oiketicinae</taxon>
        <taxon>Eumeta</taxon>
    </lineage>
</organism>
<comment type="caution">
    <text evidence="2">The sequence shown here is derived from an EMBL/GenBank/DDBJ whole genome shotgun (WGS) entry which is preliminary data.</text>
</comment>
<accession>A0A4C1UVZ6</accession>
<dbReference type="AlphaFoldDB" id="A0A4C1UVZ6"/>
<evidence type="ECO:0000313" key="3">
    <source>
        <dbReference type="Proteomes" id="UP000299102"/>
    </source>
</evidence>
<gene>
    <name evidence="2" type="ORF">EVAR_76151_1</name>
</gene>
<sequence>MSGEVVLTLTDRCRFSCWSTIYGKLTQCRSSADYAPSQKGVLSRTLQATVKWLCKSCRSGTRDRTEIFQNGRGLQRHGRSGRAGGGLGGTPSRCRRSPGGSPSPGALLKGPGFALGRQPVQRRGRQ</sequence>
<keyword evidence="3" id="KW-1185">Reference proteome</keyword>
<evidence type="ECO:0000256" key="1">
    <source>
        <dbReference type="SAM" id="MobiDB-lite"/>
    </source>
</evidence>
<dbReference type="EMBL" id="BGZK01000235">
    <property type="protein sequence ID" value="GBP30608.1"/>
    <property type="molecule type" value="Genomic_DNA"/>
</dbReference>
<dbReference type="Proteomes" id="UP000299102">
    <property type="component" value="Unassembled WGS sequence"/>
</dbReference>
<reference evidence="2 3" key="1">
    <citation type="journal article" date="2019" name="Commun. Biol.">
        <title>The bagworm genome reveals a unique fibroin gene that provides high tensile strength.</title>
        <authorList>
            <person name="Kono N."/>
            <person name="Nakamura H."/>
            <person name="Ohtoshi R."/>
            <person name="Tomita M."/>
            <person name="Numata K."/>
            <person name="Arakawa K."/>
        </authorList>
    </citation>
    <scope>NUCLEOTIDE SEQUENCE [LARGE SCALE GENOMIC DNA]</scope>
</reference>